<accession>A0A3B0BDU6</accession>
<dbReference type="GO" id="GO:0003677">
    <property type="term" value="F:DNA binding"/>
    <property type="evidence" value="ECO:0007669"/>
    <property type="project" value="UniProtKB-KW"/>
</dbReference>
<reference evidence="2 3" key="1">
    <citation type="journal article" date="2007" name="Int. J. Syst. Evol. Microbiol.">
        <title>Paenibacillus ginsengarvi sp. nov., isolated from soil from ginseng cultivation.</title>
        <authorList>
            <person name="Yoon M.H."/>
            <person name="Ten L.N."/>
            <person name="Im W.T."/>
        </authorList>
    </citation>
    <scope>NUCLEOTIDE SEQUENCE [LARGE SCALE GENOMIC DNA]</scope>
    <source>
        <strain evidence="2 3">KCTC 13059</strain>
    </source>
</reference>
<dbReference type="EMBL" id="RBAH01000030">
    <property type="protein sequence ID" value="RKN70629.1"/>
    <property type="molecule type" value="Genomic_DNA"/>
</dbReference>
<proteinExistence type="predicted"/>
<dbReference type="Pfam" id="PF12728">
    <property type="entry name" value="HTH_17"/>
    <property type="match status" value="1"/>
</dbReference>
<feature type="domain" description="Helix-turn-helix" evidence="1">
    <location>
        <begin position="9"/>
        <end position="54"/>
    </location>
</feature>
<protein>
    <submittedName>
        <fullName evidence="2">DNA-binding protein</fullName>
    </submittedName>
</protein>
<evidence type="ECO:0000259" key="1">
    <source>
        <dbReference type="Pfam" id="PF12728"/>
    </source>
</evidence>
<dbReference type="Proteomes" id="UP000282311">
    <property type="component" value="Unassembled WGS sequence"/>
</dbReference>
<evidence type="ECO:0000313" key="3">
    <source>
        <dbReference type="Proteomes" id="UP000282311"/>
    </source>
</evidence>
<dbReference type="SUPFAM" id="SSF46955">
    <property type="entry name" value="Putative DNA-binding domain"/>
    <property type="match status" value="1"/>
</dbReference>
<evidence type="ECO:0000313" key="2">
    <source>
        <dbReference type="EMBL" id="RKN70629.1"/>
    </source>
</evidence>
<dbReference type="InterPro" id="IPR041657">
    <property type="entry name" value="HTH_17"/>
</dbReference>
<keyword evidence="3" id="KW-1185">Reference proteome</keyword>
<name>A0A3B0BDU6_9BACL</name>
<organism evidence="2 3">
    <name type="scientific">Paenibacillus ginsengarvi</name>
    <dbReference type="NCBI Taxonomy" id="400777"/>
    <lineage>
        <taxon>Bacteria</taxon>
        <taxon>Bacillati</taxon>
        <taxon>Bacillota</taxon>
        <taxon>Bacilli</taxon>
        <taxon>Bacillales</taxon>
        <taxon>Paenibacillaceae</taxon>
        <taxon>Paenibacillus</taxon>
    </lineage>
</organism>
<dbReference type="InterPro" id="IPR010093">
    <property type="entry name" value="SinI_DNA-bd"/>
</dbReference>
<dbReference type="NCBIfam" id="TIGR01764">
    <property type="entry name" value="excise"/>
    <property type="match status" value="1"/>
</dbReference>
<dbReference type="Gene3D" id="1.10.1660.10">
    <property type="match status" value="1"/>
</dbReference>
<gene>
    <name evidence="2" type="ORF">D7M11_29745</name>
</gene>
<dbReference type="InterPro" id="IPR009061">
    <property type="entry name" value="DNA-bd_dom_put_sf"/>
</dbReference>
<sequence>MVIYGDDELYTVEQIAGLLELHPRTIRRFIREGKLEAVKVGGEWRIREEDVEKLAGGAVSRQYEKSRRDIDAFLNDPGLPGGDPLRTCSIVDCRLSAQEAAAISQHLIVIMNEDDPHRGEATFKYMYLEEEKKSRFIVWGRPSFVGKLLTEIGKRTGM</sequence>
<comment type="caution">
    <text evidence="2">The sequence shown here is derived from an EMBL/GenBank/DDBJ whole genome shotgun (WGS) entry which is preliminary data.</text>
</comment>
<keyword evidence="2" id="KW-0238">DNA-binding</keyword>
<dbReference type="AlphaFoldDB" id="A0A3B0BDU6"/>